<dbReference type="InterPro" id="IPR036514">
    <property type="entry name" value="SGNH_hydro_sf"/>
</dbReference>
<gene>
    <name evidence="2" type="ORF">IDM40_12775</name>
</gene>
<keyword evidence="3" id="KW-1185">Reference proteome</keyword>
<dbReference type="Pfam" id="PF13472">
    <property type="entry name" value="Lipase_GDSL_2"/>
    <property type="match status" value="1"/>
</dbReference>
<evidence type="ECO:0000259" key="1">
    <source>
        <dbReference type="Pfam" id="PF13472"/>
    </source>
</evidence>
<dbReference type="EMBL" id="JADBGI010000009">
    <property type="protein sequence ID" value="MBE2999574.1"/>
    <property type="molecule type" value="Genomic_DNA"/>
</dbReference>
<dbReference type="SUPFAM" id="SSF52266">
    <property type="entry name" value="SGNH hydrolase"/>
    <property type="match status" value="1"/>
</dbReference>
<feature type="domain" description="SGNH hydrolase-type esterase" evidence="1">
    <location>
        <begin position="11"/>
        <end position="184"/>
    </location>
</feature>
<dbReference type="PANTHER" id="PTHR43784:SF2">
    <property type="entry name" value="GDSL-LIKE LIPASE_ACYLHYDROLASE, PUTATIVE (AFU_ORTHOLOGUE AFUA_2G00820)-RELATED"/>
    <property type="match status" value="1"/>
</dbReference>
<dbReference type="CDD" id="cd01832">
    <property type="entry name" value="SGNH_hydrolase_like_1"/>
    <property type="match status" value="1"/>
</dbReference>
<name>A0ABR9P6W1_9ACTN</name>
<evidence type="ECO:0000313" key="3">
    <source>
        <dbReference type="Proteomes" id="UP000806528"/>
    </source>
</evidence>
<reference evidence="2 3" key="1">
    <citation type="submission" date="2020-09" db="EMBL/GenBank/DDBJ databases">
        <title>Diversity and distribution of actinomycetes associated with coral in the coast of Hainan.</title>
        <authorList>
            <person name="Li F."/>
        </authorList>
    </citation>
    <scope>NUCLEOTIDE SEQUENCE [LARGE SCALE GENOMIC DNA]</scope>
    <source>
        <strain evidence="2 3">HNM0947</strain>
    </source>
</reference>
<dbReference type="Gene3D" id="3.40.50.1110">
    <property type="entry name" value="SGNH hydrolase"/>
    <property type="match status" value="1"/>
</dbReference>
<dbReference type="Proteomes" id="UP000806528">
    <property type="component" value="Unassembled WGS sequence"/>
</dbReference>
<comment type="caution">
    <text evidence="2">The sequence shown here is derived from an EMBL/GenBank/DDBJ whole genome shotgun (WGS) entry which is preliminary data.</text>
</comment>
<accession>A0ABR9P6W1</accession>
<sequence>MAEHRPLRYVALGDSQTEGVGDGHESTGWRGFADRFAVLLARHHPSLSYANLAVRGRRAHQVHHEQLAPALGLEPDVATVVAGVNDVLRPRFEAAQVAGHVESVWAALRGQGAQVLSMTFPDPAPLVPAARPVSGRVRELNALLRRAARRQGVLLAEMEGHAVVGDARLWSQDRLHAGPEGHARMAAALAQVWGLPGSDDSWTRPLPGPAPVGRAGWQALAGEVGWAARFVGPWVLRRVRGRSSGDGRSAKRPLLMPVR</sequence>
<evidence type="ECO:0000313" key="2">
    <source>
        <dbReference type="EMBL" id="MBE2999574.1"/>
    </source>
</evidence>
<dbReference type="PANTHER" id="PTHR43784">
    <property type="entry name" value="GDSL-LIKE LIPASE/ACYLHYDROLASE, PUTATIVE (AFU_ORTHOLOGUE AFUA_2G00820)-RELATED"/>
    <property type="match status" value="1"/>
</dbReference>
<dbReference type="InterPro" id="IPR013830">
    <property type="entry name" value="SGNH_hydro"/>
</dbReference>
<organism evidence="2 3">
    <name type="scientific">Nocardiopsis coralli</name>
    <dbReference type="NCBI Taxonomy" id="2772213"/>
    <lineage>
        <taxon>Bacteria</taxon>
        <taxon>Bacillati</taxon>
        <taxon>Actinomycetota</taxon>
        <taxon>Actinomycetes</taxon>
        <taxon>Streptosporangiales</taxon>
        <taxon>Nocardiopsidaceae</taxon>
        <taxon>Nocardiopsis</taxon>
    </lineage>
</organism>
<dbReference type="GO" id="GO:0016787">
    <property type="term" value="F:hydrolase activity"/>
    <property type="evidence" value="ECO:0007669"/>
    <property type="project" value="UniProtKB-KW"/>
</dbReference>
<dbReference type="InterPro" id="IPR053140">
    <property type="entry name" value="GDSL_Rv0518-like"/>
</dbReference>
<protein>
    <submittedName>
        <fullName evidence="2">SGNH/GDSL hydrolase family protein</fullName>
    </submittedName>
</protein>
<dbReference type="RefSeq" id="WP_193122189.1">
    <property type="nucleotide sequence ID" value="NZ_JADBGI010000009.1"/>
</dbReference>
<keyword evidence="2" id="KW-0378">Hydrolase</keyword>
<proteinExistence type="predicted"/>